<feature type="compositionally biased region" description="Low complexity" evidence="2">
    <location>
        <begin position="957"/>
        <end position="966"/>
    </location>
</feature>
<dbReference type="SMART" id="SM00028">
    <property type="entry name" value="TPR"/>
    <property type="match status" value="8"/>
</dbReference>
<dbReference type="InterPro" id="IPR027417">
    <property type="entry name" value="P-loop_NTPase"/>
</dbReference>
<dbReference type="PROSITE" id="PS50005">
    <property type="entry name" value="TPR"/>
    <property type="match status" value="2"/>
</dbReference>
<reference evidence="4 5" key="1">
    <citation type="submission" date="2017-03" db="EMBL/GenBank/DDBJ databases">
        <title>Whole genome sequence of Micromonospora wenchangensis, isolated from mangrove soil.</title>
        <authorList>
            <person name="Yang H."/>
        </authorList>
    </citation>
    <scope>NUCLEOTIDE SEQUENCE [LARGE SCALE GENOMIC DNA]</scope>
    <source>
        <strain evidence="4 5">CCTCC AA 2012002</strain>
    </source>
</reference>
<dbReference type="SUPFAM" id="SSF48452">
    <property type="entry name" value="TPR-like"/>
    <property type="match status" value="2"/>
</dbReference>
<dbReference type="InterPro" id="IPR011990">
    <property type="entry name" value="TPR-like_helical_dom_sf"/>
</dbReference>
<dbReference type="PRINTS" id="PR00364">
    <property type="entry name" value="DISEASERSIST"/>
</dbReference>
<dbReference type="AlphaFoldDB" id="A0A246RK28"/>
<protein>
    <recommendedName>
        <fullName evidence="3">Orc1-like AAA ATPase domain-containing protein</fullName>
    </recommendedName>
</protein>
<dbReference type="EMBL" id="MZMV01000028">
    <property type="protein sequence ID" value="OWV05619.1"/>
    <property type="molecule type" value="Genomic_DNA"/>
</dbReference>
<dbReference type="PANTHER" id="PTHR47691:SF3">
    <property type="entry name" value="HTH-TYPE TRANSCRIPTIONAL REGULATOR RV0890C-RELATED"/>
    <property type="match status" value="1"/>
</dbReference>
<keyword evidence="5" id="KW-1185">Reference proteome</keyword>
<feature type="domain" description="Orc1-like AAA ATPase" evidence="3">
    <location>
        <begin position="82"/>
        <end position="206"/>
    </location>
</feature>
<accession>A0A246RK28</accession>
<proteinExistence type="predicted"/>
<evidence type="ECO:0000313" key="4">
    <source>
        <dbReference type="EMBL" id="OWV05619.1"/>
    </source>
</evidence>
<comment type="caution">
    <text evidence="4">The sequence shown here is derived from an EMBL/GenBank/DDBJ whole genome shotgun (WGS) entry which is preliminary data.</text>
</comment>
<feature type="compositionally biased region" description="Basic and acidic residues" evidence="2">
    <location>
        <begin position="20"/>
        <end position="31"/>
    </location>
</feature>
<feature type="region of interest" description="Disordered" evidence="2">
    <location>
        <begin position="957"/>
        <end position="979"/>
    </location>
</feature>
<evidence type="ECO:0000259" key="3">
    <source>
        <dbReference type="Pfam" id="PF13191"/>
    </source>
</evidence>
<feature type="repeat" description="TPR" evidence="1">
    <location>
        <begin position="796"/>
        <end position="829"/>
    </location>
</feature>
<keyword evidence="1" id="KW-0802">TPR repeat</keyword>
<dbReference type="InterPro" id="IPR041664">
    <property type="entry name" value="AAA_16"/>
</dbReference>
<dbReference type="Gene3D" id="1.25.40.10">
    <property type="entry name" value="Tetratricopeptide repeat domain"/>
    <property type="match status" value="2"/>
</dbReference>
<dbReference type="Pfam" id="PF13424">
    <property type="entry name" value="TPR_12"/>
    <property type="match status" value="3"/>
</dbReference>
<dbReference type="Pfam" id="PF13191">
    <property type="entry name" value="AAA_16"/>
    <property type="match status" value="1"/>
</dbReference>
<dbReference type="SUPFAM" id="SSF52540">
    <property type="entry name" value="P-loop containing nucleoside triphosphate hydrolases"/>
    <property type="match status" value="1"/>
</dbReference>
<feature type="repeat" description="TPR" evidence="1">
    <location>
        <begin position="716"/>
        <end position="749"/>
    </location>
</feature>
<feature type="compositionally biased region" description="Low complexity" evidence="2">
    <location>
        <begin position="1"/>
        <end position="19"/>
    </location>
</feature>
<dbReference type="PANTHER" id="PTHR47691">
    <property type="entry name" value="REGULATOR-RELATED"/>
    <property type="match status" value="1"/>
</dbReference>
<feature type="compositionally biased region" description="Basic and acidic residues" evidence="2">
    <location>
        <begin position="968"/>
        <end position="979"/>
    </location>
</feature>
<dbReference type="InterPro" id="IPR019734">
    <property type="entry name" value="TPR_rpt"/>
</dbReference>
<evidence type="ECO:0000313" key="5">
    <source>
        <dbReference type="Proteomes" id="UP000197174"/>
    </source>
</evidence>
<feature type="region of interest" description="Disordered" evidence="2">
    <location>
        <begin position="1"/>
        <end position="43"/>
    </location>
</feature>
<sequence length="979" mass="104544">MTSSGSRTTRRSTTTGPTRPRGDDVKGDGFGRRLFGRRTEGTTSNTITGGVFLNAVVQGHAVTVTLPPQVTPAGLPRATTSFTGRETEVELLLKELAPGAGSGAGPVSAVAGLAGVGKTELVVQAATRAQRRPGWFPGGVLFVDMFGYDPQRRLSPGAALLGLLQVLGLPGEYIPAGEQDRAALFRSVLAAYAAQDRRLLLVIDNAATVAQVTPLLPSDDSTATLITSRHTLAVGARLHDLDVLDVETSVRLLADQLQQLRGPADTRGHDEPQAAAEIAELCAGLPLALHIAAGLLADTGTRTLASLAEALRAAHTRLDRLSREDRAVRAAFDLSYRQLSPVQARLFRLLSVNPGPDAGTDAAACLVDTDAHRAETLLADLARAHLVEPGPGWGRWRMHDLVRLYAEEQSDATTEADARDAARARLFTYYVAATAAASAHLQPPSVAAALTGRSVPAEELARIETTYGAAGQMQPPPVVATFSTREQALAWLETERPNLVAVCTTAGVHGHRTASIGLASLLHIFLSFRRHLSELITVTDSFRAICRQAGDRHGEGMALSNLGVALNEAGRSDEAVTAHTQAVELIGETGDRHDVGMALNNLGLALRAVGRFDEAITAHTRALDIYREIDARHSEGLALNNLGQVLRALGRFDEAITAHTRAAEICRETGDRQGDGLALDNLGADLQEVRQHEQAVAVHARAADIFRELDDRRHEAEARHHLGSALREVGRFDEAAAAHTRAVELFGDGGDRSDEGMALTGLGLALRRNGRYAEAAVAHTRAAEVYREIGDRRNEGIALSNLGVALQEAERFDEATEAYEQAMQAYREAGDRQGEGVAANNLGNNLRAAQRSADAAVAHRRAADIFRAVGDRYREGKALIGLCLALLDTGQDHEVRRHYERAVGAFAGVDEHESAALVQRWLVSLHPGAIPPGIFPPEFHQAAFVVLLGLALAEARSGRPSSWGGRRVLRDRSDGSSTP</sequence>
<dbReference type="Gene3D" id="3.40.50.300">
    <property type="entry name" value="P-loop containing nucleotide triphosphate hydrolases"/>
    <property type="match status" value="1"/>
</dbReference>
<evidence type="ECO:0000256" key="2">
    <source>
        <dbReference type="SAM" id="MobiDB-lite"/>
    </source>
</evidence>
<organism evidence="4 5">
    <name type="scientific">Micromonospora wenchangensis</name>
    <dbReference type="NCBI Taxonomy" id="1185415"/>
    <lineage>
        <taxon>Bacteria</taxon>
        <taxon>Bacillati</taxon>
        <taxon>Actinomycetota</taxon>
        <taxon>Actinomycetes</taxon>
        <taxon>Micromonosporales</taxon>
        <taxon>Micromonosporaceae</taxon>
        <taxon>Micromonospora</taxon>
    </lineage>
</organism>
<dbReference type="Proteomes" id="UP000197174">
    <property type="component" value="Unassembled WGS sequence"/>
</dbReference>
<gene>
    <name evidence="4" type="ORF">B5D80_17640</name>
</gene>
<evidence type="ECO:0000256" key="1">
    <source>
        <dbReference type="PROSITE-ProRule" id="PRU00339"/>
    </source>
</evidence>
<name>A0A246RK28_9ACTN</name>